<name>A0ABV2LMF7_9BACL</name>
<dbReference type="PROSITE" id="PS51257">
    <property type="entry name" value="PROKAR_LIPOPROTEIN"/>
    <property type="match status" value="1"/>
</dbReference>
<feature type="chain" id="PRO_5046672540" description="DUF4367 domain-containing protein" evidence="1">
    <location>
        <begin position="21"/>
        <end position="164"/>
    </location>
</feature>
<proteinExistence type="predicted"/>
<feature type="signal peptide" evidence="1">
    <location>
        <begin position="1"/>
        <end position="20"/>
    </location>
</feature>
<comment type="caution">
    <text evidence="2">The sequence shown here is derived from an EMBL/GenBank/DDBJ whole genome shotgun (WGS) entry which is preliminary data.</text>
</comment>
<evidence type="ECO:0008006" key="4">
    <source>
        <dbReference type="Google" id="ProtNLM"/>
    </source>
</evidence>
<sequence>MKKILGLIIFIILAACSDQGAVEKLKKNYPNVNKEMEQLPTEVQKKMVAPNKLPFQPKDVQLTYAADPSGDPKGDILHTEFAYGNEKGSVLRVTTFQKKNVNFNDEGEKKTTKLKDGTEVVIESNSSNVKSIRWNKDDVYYGMMLMGSQFEMEDLLKSANSMDY</sequence>
<evidence type="ECO:0000313" key="3">
    <source>
        <dbReference type="Proteomes" id="UP001549097"/>
    </source>
</evidence>
<keyword evidence="3" id="KW-1185">Reference proteome</keyword>
<organism evidence="2 3">
    <name type="scientific">Fictibacillus halophilus</name>
    <dbReference type="NCBI Taxonomy" id="1610490"/>
    <lineage>
        <taxon>Bacteria</taxon>
        <taxon>Bacillati</taxon>
        <taxon>Bacillota</taxon>
        <taxon>Bacilli</taxon>
        <taxon>Bacillales</taxon>
        <taxon>Fictibacillaceae</taxon>
        <taxon>Fictibacillus</taxon>
    </lineage>
</organism>
<dbReference type="Proteomes" id="UP001549097">
    <property type="component" value="Unassembled WGS sequence"/>
</dbReference>
<keyword evidence="1" id="KW-0732">Signal</keyword>
<evidence type="ECO:0000256" key="1">
    <source>
        <dbReference type="SAM" id="SignalP"/>
    </source>
</evidence>
<dbReference type="EMBL" id="JBEPMP010000001">
    <property type="protein sequence ID" value="MET3729294.1"/>
    <property type="molecule type" value="Genomic_DNA"/>
</dbReference>
<evidence type="ECO:0000313" key="2">
    <source>
        <dbReference type="EMBL" id="MET3729294.1"/>
    </source>
</evidence>
<accession>A0ABV2LMF7</accession>
<reference evidence="2 3" key="1">
    <citation type="submission" date="2024-06" db="EMBL/GenBank/DDBJ databases">
        <title>Genomic Encyclopedia of Type Strains, Phase IV (KMG-IV): sequencing the most valuable type-strain genomes for metagenomic binning, comparative biology and taxonomic classification.</title>
        <authorList>
            <person name="Goeker M."/>
        </authorList>
    </citation>
    <scope>NUCLEOTIDE SEQUENCE [LARGE SCALE GENOMIC DNA]</scope>
    <source>
        <strain evidence="2 3">DSM 100124</strain>
    </source>
</reference>
<protein>
    <recommendedName>
        <fullName evidence="4">DUF4367 domain-containing protein</fullName>
    </recommendedName>
</protein>
<gene>
    <name evidence="2" type="ORF">ABID52_002875</name>
</gene>
<dbReference type="RefSeq" id="WP_198766599.1">
    <property type="nucleotide sequence ID" value="NZ_JAEACF010000001.1"/>
</dbReference>